<dbReference type="Proteomes" id="UP001201812">
    <property type="component" value="Unassembled WGS sequence"/>
</dbReference>
<evidence type="ECO:0000313" key="1">
    <source>
        <dbReference type="EMBL" id="KAI1698986.1"/>
    </source>
</evidence>
<gene>
    <name evidence="1" type="ORF">DdX_17597</name>
</gene>
<accession>A0AAD4MLF7</accession>
<name>A0AAD4MLF7_9BILA</name>
<dbReference type="AlphaFoldDB" id="A0AAD4MLF7"/>
<protein>
    <submittedName>
        <fullName evidence="1">Uncharacterized protein</fullName>
    </submittedName>
</protein>
<dbReference type="CDD" id="cd22744">
    <property type="entry name" value="OTU"/>
    <property type="match status" value="1"/>
</dbReference>
<evidence type="ECO:0000313" key="2">
    <source>
        <dbReference type="Proteomes" id="UP001201812"/>
    </source>
</evidence>
<organism evidence="1 2">
    <name type="scientific">Ditylenchus destructor</name>
    <dbReference type="NCBI Taxonomy" id="166010"/>
    <lineage>
        <taxon>Eukaryota</taxon>
        <taxon>Metazoa</taxon>
        <taxon>Ecdysozoa</taxon>
        <taxon>Nematoda</taxon>
        <taxon>Chromadorea</taxon>
        <taxon>Rhabditida</taxon>
        <taxon>Tylenchina</taxon>
        <taxon>Tylenchomorpha</taxon>
        <taxon>Sphaerularioidea</taxon>
        <taxon>Anguinidae</taxon>
        <taxon>Anguininae</taxon>
        <taxon>Ditylenchus</taxon>
    </lineage>
</organism>
<keyword evidence="2" id="KW-1185">Reference proteome</keyword>
<proteinExistence type="predicted"/>
<reference evidence="1" key="1">
    <citation type="submission" date="2022-01" db="EMBL/GenBank/DDBJ databases">
        <title>Genome Sequence Resource for Two Populations of Ditylenchus destructor, the Migratory Endoparasitic Phytonematode.</title>
        <authorList>
            <person name="Zhang H."/>
            <person name="Lin R."/>
            <person name="Xie B."/>
        </authorList>
    </citation>
    <scope>NUCLEOTIDE SEQUENCE</scope>
    <source>
        <strain evidence="1">BazhouSP</strain>
    </source>
</reference>
<dbReference type="EMBL" id="JAKKPZ010000196">
    <property type="protein sequence ID" value="KAI1698986.1"/>
    <property type="molecule type" value="Genomic_DNA"/>
</dbReference>
<sequence length="290" mass="33400">MLSKTSTLVRKIDYKYDEMKPDSFKANWFGTDEIDVPGIGRCFYHVMSFYLTGSKKNHQAIRSDLAKNAHKYEYIYKGTKYGSSQGFVDQTRLGDEYGFCTDDDETYKTIVDHYRVHLLILRTGPKIMPYWTHFRPLVGNKVISEPSQKYPTLTIRLTTDSNKNPVHVRIIKNVFESDKVTTSDNFETCTMQINVLIITGPGQANIVQETFHFNPLNDDMEVFEELMKMRHPEMKGQARFIHFKKPILNGYINFADGTEVKRGMKLSEPPFTFACGAVETVYAVPDIQVN</sequence>
<comment type="caution">
    <text evidence="1">The sequence shown here is derived from an EMBL/GenBank/DDBJ whole genome shotgun (WGS) entry which is preliminary data.</text>
</comment>